<reference evidence="2" key="1">
    <citation type="journal article" date="2019" name="Int. J. Syst. Evol. Microbiol.">
        <title>The Global Catalogue of Microorganisms (GCM) 10K type strain sequencing project: providing services to taxonomists for standard genome sequencing and annotation.</title>
        <authorList>
            <consortium name="The Broad Institute Genomics Platform"/>
            <consortium name="The Broad Institute Genome Sequencing Center for Infectious Disease"/>
            <person name="Wu L."/>
            <person name="Ma J."/>
        </authorList>
    </citation>
    <scope>NUCLEOTIDE SEQUENCE [LARGE SCALE GENOMIC DNA]</scope>
    <source>
        <strain evidence="2">NBRC 103632</strain>
    </source>
</reference>
<evidence type="ECO:0000313" key="1">
    <source>
        <dbReference type="EMBL" id="GLS68075.1"/>
    </source>
</evidence>
<dbReference type="Proteomes" id="UP001157440">
    <property type="component" value="Unassembled WGS sequence"/>
</dbReference>
<accession>A0AA37T7F1</accession>
<dbReference type="RefSeq" id="WP_238199268.1">
    <property type="nucleotide sequence ID" value="NZ_BPQZ01000033.1"/>
</dbReference>
<dbReference type="EMBL" id="BSPL01000002">
    <property type="protein sequence ID" value="GLS68075.1"/>
    <property type="molecule type" value="Genomic_DNA"/>
</dbReference>
<name>A0AA37T7F1_9HYPH</name>
<dbReference type="AlphaFoldDB" id="A0AA37T7F1"/>
<sequence length="90" mass="10265">MSIERGNAGEHTAFWRRVLNKPEPVTAERKPTQAERFAAWSAQNRQNEAKATQTRAVVEQTRRELHTPGAAYKVGAERFAMDGTRWKRVA</sequence>
<gene>
    <name evidence="1" type="ORF">GCM10007890_00860</name>
</gene>
<keyword evidence="2" id="KW-1185">Reference proteome</keyword>
<proteinExistence type="predicted"/>
<evidence type="ECO:0000313" key="2">
    <source>
        <dbReference type="Proteomes" id="UP001157440"/>
    </source>
</evidence>
<protein>
    <submittedName>
        <fullName evidence="1">Uncharacterized protein</fullName>
    </submittedName>
</protein>
<comment type="caution">
    <text evidence="1">The sequence shown here is derived from an EMBL/GenBank/DDBJ whole genome shotgun (WGS) entry which is preliminary data.</text>
</comment>
<organism evidence="1 2">
    <name type="scientific">Methylobacterium tardum</name>
    <dbReference type="NCBI Taxonomy" id="374432"/>
    <lineage>
        <taxon>Bacteria</taxon>
        <taxon>Pseudomonadati</taxon>
        <taxon>Pseudomonadota</taxon>
        <taxon>Alphaproteobacteria</taxon>
        <taxon>Hyphomicrobiales</taxon>
        <taxon>Methylobacteriaceae</taxon>
        <taxon>Methylobacterium</taxon>
    </lineage>
</organism>